<dbReference type="EMBL" id="SGXA01000001">
    <property type="protein sequence ID" value="RZS75685.1"/>
    <property type="molecule type" value="Genomic_DNA"/>
</dbReference>
<evidence type="ECO:0000313" key="4">
    <source>
        <dbReference type="Proteomes" id="UP000293874"/>
    </source>
</evidence>
<keyword evidence="2" id="KW-1133">Transmembrane helix</keyword>
<comment type="caution">
    <text evidence="3">The sequence shown here is derived from an EMBL/GenBank/DDBJ whole genome shotgun (WGS) entry which is preliminary data.</text>
</comment>
<evidence type="ECO:0000313" key="3">
    <source>
        <dbReference type="EMBL" id="RZS75685.1"/>
    </source>
</evidence>
<dbReference type="AlphaFoldDB" id="A0A4Q7N3X8"/>
<feature type="transmembrane region" description="Helical" evidence="2">
    <location>
        <begin position="18"/>
        <end position="39"/>
    </location>
</feature>
<organism evidence="3 4">
    <name type="scientific">Pseudobacter ginsenosidimutans</name>
    <dbReference type="NCBI Taxonomy" id="661488"/>
    <lineage>
        <taxon>Bacteria</taxon>
        <taxon>Pseudomonadati</taxon>
        <taxon>Bacteroidota</taxon>
        <taxon>Chitinophagia</taxon>
        <taxon>Chitinophagales</taxon>
        <taxon>Chitinophagaceae</taxon>
        <taxon>Pseudobacter</taxon>
    </lineage>
</organism>
<keyword evidence="2" id="KW-0812">Transmembrane</keyword>
<keyword evidence="2" id="KW-0472">Membrane</keyword>
<keyword evidence="4" id="KW-1185">Reference proteome</keyword>
<reference evidence="3 4" key="1">
    <citation type="submission" date="2019-02" db="EMBL/GenBank/DDBJ databases">
        <title>Genomic Encyclopedia of Type Strains, Phase IV (KMG-IV): sequencing the most valuable type-strain genomes for metagenomic binning, comparative biology and taxonomic classification.</title>
        <authorList>
            <person name="Goeker M."/>
        </authorList>
    </citation>
    <scope>NUCLEOTIDE SEQUENCE [LARGE SCALE GENOMIC DNA]</scope>
    <source>
        <strain evidence="3 4">DSM 18116</strain>
    </source>
</reference>
<accession>A0A4Q7N3X8</accession>
<dbReference type="Proteomes" id="UP000293874">
    <property type="component" value="Unassembled WGS sequence"/>
</dbReference>
<feature type="region of interest" description="Disordered" evidence="1">
    <location>
        <begin position="39"/>
        <end position="70"/>
    </location>
</feature>
<dbReference type="RefSeq" id="WP_130540032.1">
    <property type="nucleotide sequence ID" value="NZ_CP042431.1"/>
</dbReference>
<feature type="compositionally biased region" description="Polar residues" evidence="1">
    <location>
        <begin position="50"/>
        <end position="63"/>
    </location>
</feature>
<sequence length="70" mass="7683">MQEIVDISKRPPGKPTDWIPITIALSIFFAAAITVLFFMEPPQPPGEPSQKGTGTDSALNIDTPQDHRNH</sequence>
<name>A0A4Q7N3X8_9BACT</name>
<evidence type="ECO:0000256" key="2">
    <source>
        <dbReference type="SAM" id="Phobius"/>
    </source>
</evidence>
<gene>
    <name evidence="3" type="ORF">EV199_1557</name>
</gene>
<proteinExistence type="predicted"/>
<evidence type="ECO:0000256" key="1">
    <source>
        <dbReference type="SAM" id="MobiDB-lite"/>
    </source>
</evidence>
<protein>
    <submittedName>
        <fullName evidence="3">Uncharacterized protein</fullName>
    </submittedName>
</protein>